<evidence type="ECO:0000256" key="1">
    <source>
        <dbReference type="SAM" id="MobiDB-lite"/>
    </source>
</evidence>
<evidence type="ECO:0008006" key="5">
    <source>
        <dbReference type="Google" id="ProtNLM"/>
    </source>
</evidence>
<keyword evidence="2" id="KW-1133">Transmembrane helix</keyword>
<gene>
    <name evidence="3" type="ordered locus">Bpet4578</name>
</gene>
<dbReference type="InterPro" id="IPR021682">
    <property type="entry name" value="DUF2933"/>
</dbReference>
<evidence type="ECO:0000313" key="4">
    <source>
        <dbReference type="Proteomes" id="UP000001225"/>
    </source>
</evidence>
<feature type="region of interest" description="Disordered" evidence="1">
    <location>
        <begin position="62"/>
        <end position="84"/>
    </location>
</feature>
<keyword evidence="4" id="KW-1185">Reference proteome</keyword>
<organism evidence="3 4">
    <name type="scientific">Bordetella petrii (strain ATCC BAA-461 / DSM 12804 / CCUG 43448 / CIP 107267 / Se-1111R)</name>
    <dbReference type="NCBI Taxonomy" id="340100"/>
    <lineage>
        <taxon>Bacteria</taxon>
        <taxon>Pseudomonadati</taxon>
        <taxon>Pseudomonadota</taxon>
        <taxon>Betaproteobacteria</taxon>
        <taxon>Burkholderiales</taxon>
        <taxon>Alcaligenaceae</taxon>
        <taxon>Bordetella</taxon>
    </lineage>
</organism>
<keyword evidence="2" id="KW-0812">Transmembrane</keyword>
<feature type="transmembrane region" description="Helical" evidence="2">
    <location>
        <begin position="32"/>
        <end position="53"/>
    </location>
</feature>
<dbReference type="Proteomes" id="UP000001225">
    <property type="component" value="Chromosome"/>
</dbReference>
<dbReference type="Pfam" id="PF11666">
    <property type="entry name" value="DUF2933"/>
    <property type="match status" value="1"/>
</dbReference>
<reference evidence="3 4" key="1">
    <citation type="journal article" date="2008" name="BMC Genomics">
        <title>The missing link: Bordetella petrii is endowed with both the metabolic versatility of environmental bacteria and virulence traits of pathogenic Bordetellae.</title>
        <authorList>
            <person name="Gross R."/>
            <person name="Guzman C.A."/>
            <person name="Sebaihia M."/>
            <person name="Martins Dos Santos V.A."/>
            <person name="Pieper D.H."/>
            <person name="Koebnik R."/>
            <person name="Lechner M."/>
            <person name="Bartels D."/>
            <person name="Buhrmester J."/>
            <person name="Choudhuri J.V."/>
            <person name="Ebensen T."/>
            <person name="Gaigalat L."/>
            <person name="Herrmann S."/>
            <person name="Khachane A.N."/>
            <person name="Larisch C."/>
            <person name="Link S."/>
            <person name="Linke B."/>
            <person name="Meyer F."/>
            <person name="Mormann S."/>
            <person name="Nakunst D."/>
            <person name="Rueckert C."/>
            <person name="Schneiker-Bekel S."/>
            <person name="Schulze K."/>
            <person name="Vorhoelter F.J."/>
            <person name="Yevsa T."/>
            <person name="Engle J.T."/>
            <person name="Goldman W.E."/>
            <person name="Puehler A."/>
            <person name="Goebel U.B."/>
            <person name="Goesmann A."/>
            <person name="Bloecker H."/>
            <person name="Kaiser O."/>
            <person name="Martinez-Arias R."/>
        </authorList>
    </citation>
    <scope>NUCLEOTIDE SEQUENCE [LARGE SCALE GENOMIC DNA]</scope>
    <source>
        <strain evidence="4">ATCC BAA-461 / DSM 12804 / CCUG 43448 / CIP 107267 / Se-1111R</strain>
    </source>
</reference>
<dbReference type="AlphaFoldDB" id="A9IEY8"/>
<protein>
    <recommendedName>
        <fullName evidence="5">DUF2933 domain-containing protein</fullName>
    </recommendedName>
</protein>
<proteinExistence type="predicted"/>
<dbReference type="STRING" id="94624.Bpet4578"/>
<feature type="compositionally biased region" description="Basic and acidic residues" evidence="1">
    <location>
        <begin position="63"/>
        <end position="72"/>
    </location>
</feature>
<keyword evidence="2" id="KW-0472">Membrane</keyword>
<feature type="transmembrane region" description="Helical" evidence="2">
    <location>
        <begin position="7"/>
        <end position="26"/>
    </location>
</feature>
<evidence type="ECO:0000313" key="3">
    <source>
        <dbReference type="EMBL" id="CAP44929.1"/>
    </source>
</evidence>
<dbReference type="KEGG" id="bpt:Bpet4578"/>
<name>A9IEY8_BORPD</name>
<dbReference type="EMBL" id="AM902716">
    <property type="protein sequence ID" value="CAP44929.1"/>
    <property type="molecule type" value="Genomic_DNA"/>
</dbReference>
<sequence>MQCSKKTMAYVAVGVVAAIAAAYALLPGMRETLLGVAPLLLVLVCPLSMLFMMKAMGGQNQAKEADRPHVDVDPVAQIGSKASQ</sequence>
<accession>A9IEY8</accession>
<evidence type="ECO:0000256" key="2">
    <source>
        <dbReference type="SAM" id="Phobius"/>
    </source>
</evidence>